<protein>
    <submittedName>
        <fullName evidence="1">Uncharacterized protein</fullName>
    </submittedName>
</protein>
<sequence length="55" mass="6035">MFKSSHPVLISPNCSRHSTHAAITAALAIARRTYDIKMGVLKGLLEKPGKNIVYQ</sequence>
<dbReference type="Proteomes" id="UP000000238">
    <property type="component" value="Chromosome"/>
</dbReference>
<organism evidence="1 2">
    <name type="scientific">Hahella chejuensis (strain KCTC 2396)</name>
    <dbReference type="NCBI Taxonomy" id="349521"/>
    <lineage>
        <taxon>Bacteria</taxon>
        <taxon>Pseudomonadati</taxon>
        <taxon>Pseudomonadota</taxon>
        <taxon>Gammaproteobacteria</taxon>
        <taxon>Oceanospirillales</taxon>
        <taxon>Hahellaceae</taxon>
        <taxon>Hahella</taxon>
    </lineage>
</organism>
<reference evidence="1 2" key="1">
    <citation type="journal article" date="2005" name="Nucleic Acids Res.">
        <title>Genomic blueprint of Hahella chejuensis, a marine microbe producing an algicidal agent.</title>
        <authorList>
            <person name="Jeong H."/>
            <person name="Yim J.H."/>
            <person name="Lee C."/>
            <person name="Choi S.-H."/>
            <person name="Park Y.K."/>
            <person name="Yoon S.H."/>
            <person name="Hur C.-G."/>
            <person name="Kang H.-Y."/>
            <person name="Kim D."/>
            <person name="Lee H.H."/>
            <person name="Park K.H."/>
            <person name="Park S.-H."/>
            <person name="Park H.-S."/>
            <person name="Lee H.K."/>
            <person name="Oh T.K."/>
            <person name="Kim J.F."/>
        </authorList>
    </citation>
    <scope>NUCLEOTIDE SEQUENCE [LARGE SCALE GENOMIC DNA]</scope>
    <source>
        <strain evidence="1 2">KCTC 2396</strain>
    </source>
</reference>
<accession>Q2SLU4</accession>
<dbReference type="KEGG" id="hch:HCH_01522"/>
<proteinExistence type="predicted"/>
<gene>
    <name evidence="1" type="ordered locus">HCH_01522</name>
</gene>
<dbReference type="AlphaFoldDB" id="Q2SLU4"/>
<keyword evidence="2" id="KW-1185">Reference proteome</keyword>
<evidence type="ECO:0000313" key="2">
    <source>
        <dbReference type="Proteomes" id="UP000000238"/>
    </source>
</evidence>
<evidence type="ECO:0000313" key="1">
    <source>
        <dbReference type="EMBL" id="ABC28380.1"/>
    </source>
</evidence>
<dbReference type="EMBL" id="CP000155">
    <property type="protein sequence ID" value="ABC28380.1"/>
    <property type="molecule type" value="Genomic_DNA"/>
</dbReference>
<dbReference type="HOGENOM" id="CLU_3025971_0_0_6"/>
<name>Q2SLU4_HAHCH</name>
<dbReference type="STRING" id="349521.HCH_01522"/>